<keyword evidence="7" id="KW-1185">Reference proteome</keyword>
<dbReference type="InterPro" id="IPR001173">
    <property type="entry name" value="Glyco_trans_2-like"/>
</dbReference>
<dbReference type="Pfam" id="PF00535">
    <property type="entry name" value="Glycos_transf_2"/>
    <property type="match status" value="1"/>
</dbReference>
<dbReference type="Gene3D" id="3.90.550.10">
    <property type="entry name" value="Spore Coat Polysaccharide Biosynthesis Protein SpsA, Chain A"/>
    <property type="match status" value="1"/>
</dbReference>
<evidence type="ECO:0000256" key="1">
    <source>
        <dbReference type="ARBA" id="ARBA00022676"/>
    </source>
</evidence>
<dbReference type="InterPro" id="IPR029044">
    <property type="entry name" value="Nucleotide-diphossugar_trans"/>
</dbReference>
<comment type="caution">
    <text evidence="6">The sequence shown here is derived from an EMBL/GenBank/DDBJ whole genome shotgun (WGS) entry which is preliminary data.</text>
</comment>
<protein>
    <submittedName>
        <fullName evidence="6">Glycosyltransferase, group 2 family protein</fullName>
        <ecNumber evidence="6">2.4.-.-</ecNumber>
    </submittedName>
</protein>
<name>C8PLK6_9BACT</name>
<reference evidence="6 7" key="1">
    <citation type="submission" date="2009-07" db="EMBL/GenBank/DDBJ databases">
        <authorList>
            <person name="Madupu R."/>
            <person name="Sebastian Y."/>
            <person name="Durkin A.S."/>
            <person name="Torralba M."/>
            <person name="Methe B."/>
            <person name="Sutton G.G."/>
            <person name="Strausberg R.L."/>
            <person name="Nelson K.E."/>
        </authorList>
    </citation>
    <scope>NUCLEOTIDE SEQUENCE [LARGE SCALE GENOMIC DNA]</scope>
    <source>
        <strain evidence="6 7">RM3268</strain>
    </source>
</reference>
<dbReference type="OrthoDB" id="9802649at2"/>
<feature type="domain" description="Glycosyltransferase 2-like" evidence="5">
    <location>
        <begin position="8"/>
        <end position="144"/>
    </location>
</feature>
<keyword evidence="4" id="KW-0812">Transmembrane</keyword>
<feature type="compositionally biased region" description="Polar residues" evidence="3">
    <location>
        <begin position="339"/>
        <end position="354"/>
    </location>
</feature>
<feature type="region of interest" description="Disordered" evidence="3">
    <location>
        <begin position="339"/>
        <end position="363"/>
    </location>
</feature>
<gene>
    <name evidence="6" type="ORF">CAMGR0001_2016</name>
</gene>
<dbReference type="RefSeq" id="WP_005873294.1">
    <property type="nucleotide sequence ID" value="NZ_ACYG01000032.1"/>
</dbReference>
<dbReference type="STRING" id="824.CGRAC_1493"/>
<dbReference type="eggNOG" id="COG0463">
    <property type="taxonomic scope" value="Bacteria"/>
</dbReference>
<sequence length="421" mass="46453">MSVGPLISVIIPVYNVKEFLRACVERITAQTYANLEILLVDDGSNDGSEAICDEYAARDLRVRVLHKSNGGQASARNAALDVARGEFISFVDSDDLISLDLIETLFRLTQKFCTKIAMCGYAAFSDESEINNFKAALNSKENQNSKEISNPGGVANSNANAGEYKISPQELFRRSCTQDPYFSTAVWRALFAREIFTALRFPAGQIYEDVAIFFDIFNASIAAYTDEILYFYRVRAGSTVNSFARRHLAVIAAVRRYTEAIAANYPSLAREANFTRCESALNTAFLIIKSSFDAAGSDGDATSPSEANTCSLANEADLRGADSLFCACSKNSVVKNSVGQNYMRNSKQNSASQRKTADPRSPLSAAEAADQIRSLHALVRERLDFGFFATHASRTQTLMMVLFYASPALLQLFYKIYRKLK</sequence>
<keyword evidence="1 6" id="KW-0328">Glycosyltransferase</keyword>
<evidence type="ECO:0000259" key="5">
    <source>
        <dbReference type="Pfam" id="PF00535"/>
    </source>
</evidence>
<organism evidence="6 7">
    <name type="scientific">Campylobacter gracilis RM3268</name>
    <dbReference type="NCBI Taxonomy" id="553220"/>
    <lineage>
        <taxon>Bacteria</taxon>
        <taxon>Pseudomonadati</taxon>
        <taxon>Campylobacterota</taxon>
        <taxon>Epsilonproteobacteria</taxon>
        <taxon>Campylobacterales</taxon>
        <taxon>Campylobacteraceae</taxon>
        <taxon>Campylobacter</taxon>
    </lineage>
</organism>
<dbReference type="PANTHER" id="PTHR22916:SF51">
    <property type="entry name" value="GLYCOSYLTRANSFERASE EPSH-RELATED"/>
    <property type="match status" value="1"/>
</dbReference>
<dbReference type="EC" id="2.4.-.-" evidence="6"/>
<dbReference type="CDD" id="cd00761">
    <property type="entry name" value="Glyco_tranf_GTA_type"/>
    <property type="match status" value="1"/>
</dbReference>
<keyword evidence="4" id="KW-0472">Membrane</keyword>
<keyword evidence="2 6" id="KW-0808">Transferase</keyword>
<keyword evidence="4" id="KW-1133">Transmembrane helix</keyword>
<evidence type="ECO:0000313" key="7">
    <source>
        <dbReference type="Proteomes" id="UP000005709"/>
    </source>
</evidence>
<evidence type="ECO:0000256" key="2">
    <source>
        <dbReference type="ARBA" id="ARBA00022679"/>
    </source>
</evidence>
<dbReference type="AlphaFoldDB" id="C8PLK6"/>
<dbReference type="PANTHER" id="PTHR22916">
    <property type="entry name" value="GLYCOSYLTRANSFERASE"/>
    <property type="match status" value="1"/>
</dbReference>
<evidence type="ECO:0000256" key="4">
    <source>
        <dbReference type="SAM" id="Phobius"/>
    </source>
</evidence>
<accession>C8PLK6</accession>
<feature type="transmembrane region" description="Helical" evidence="4">
    <location>
        <begin position="398"/>
        <end position="417"/>
    </location>
</feature>
<dbReference type="EMBL" id="ACYG01000032">
    <property type="protein sequence ID" value="EEV16318.1"/>
    <property type="molecule type" value="Genomic_DNA"/>
</dbReference>
<proteinExistence type="predicted"/>
<dbReference type="SUPFAM" id="SSF53448">
    <property type="entry name" value="Nucleotide-diphospho-sugar transferases"/>
    <property type="match status" value="1"/>
</dbReference>
<evidence type="ECO:0000313" key="6">
    <source>
        <dbReference type="EMBL" id="EEV16318.1"/>
    </source>
</evidence>
<dbReference type="GO" id="GO:0016758">
    <property type="term" value="F:hexosyltransferase activity"/>
    <property type="evidence" value="ECO:0007669"/>
    <property type="project" value="UniProtKB-ARBA"/>
</dbReference>
<evidence type="ECO:0000256" key="3">
    <source>
        <dbReference type="SAM" id="MobiDB-lite"/>
    </source>
</evidence>
<dbReference type="Proteomes" id="UP000005709">
    <property type="component" value="Unassembled WGS sequence"/>
</dbReference>